<dbReference type="PROSITE" id="PS50106">
    <property type="entry name" value="PDZ"/>
    <property type="match status" value="1"/>
</dbReference>
<name>A0A5D6VE44_9BACT</name>
<dbReference type="AlphaFoldDB" id="A0A5D6VE44"/>
<dbReference type="InterPro" id="IPR001478">
    <property type="entry name" value="PDZ"/>
</dbReference>
<reference evidence="2 3" key="1">
    <citation type="submission" date="2019-08" db="EMBL/GenBank/DDBJ databases">
        <authorList>
            <person name="Seo M.-J."/>
        </authorList>
    </citation>
    <scope>NUCLEOTIDE SEQUENCE [LARGE SCALE GENOMIC DNA]</scope>
    <source>
        <strain evidence="2 3">KIGAM108</strain>
    </source>
</reference>
<comment type="caution">
    <text evidence="2">The sequence shown here is derived from an EMBL/GenBank/DDBJ whole genome shotgun (WGS) entry which is preliminary data.</text>
</comment>
<keyword evidence="3" id="KW-1185">Reference proteome</keyword>
<dbReference type="InterPro" id="IPR041489">
    <property type="entry name" value="PDZ_6"/>
</dbReference>
<dbReference type="RefSeq" id="WP_149069008.1">
    <property type="nucleotide sequence ID" value="NZ_VTHL01000001.1"/>
</dbReference>
<feature type="domain" description="PDZ" evidence="1">
    <location>
        <begin position="342"/>
        <end position="412"/>
    </location>
</feature>
<dbReference type="Proteomes" id="UP000322791">
    <property type="component" value="Unassembled WGS sequence"/>
</dbReference>
<organism evidence="2 3">
    <name type="scientific">Hymenobacter lutimineralis</name>
    <dbReference type="NCBI Taxonomy" id="2606448"/>
    <lineage>
        <taxon>Bacteria</taxon>
        <taxon>Pseudomonadati</taxon>
        <taxon>Bacteroidota</taxon>
        <taxon>Cytophagia</taxon>
        <taxon>Cytophagales</taxon>
        <taxon>Hymenobacteraceae</taxon>
        <taxon>Hymenobacter</taxon>
    </lineage>
</organism>
<dbReference type="Pfam" id="PF13650">
    <property type="entry name" value="Asp_protease_2"/>
    <property type="match status" value="2"/>
</dbReference>
<evidence type="ECO:0000259" key="1">
    <source>
        <dbReference type="PROSITE" id="PS50106"/>
    </source>
</evidence>
<dbReference type="SMART" id="SM00228">
    <property type="entry name" value="PDZ"/>
    <property type="match status" value="1"/>
</dbReference>
<dbReference type="EMBL" id="VTHL01000001">
    <property type="protein sequence ID" value="TYZ14223.1"/>
    <property type="molecule type" value="Genomic_DNA"/>
</dbReference>
<dbReference type="InterPro" id="IPR036034">
    <property type="entry name" value="PDZ_sf"/>
</dbReference>
<dbReference type="Gene3D" id="2.30.42.10">
    <property type="match status" value="1"/>
</dbReference>
<protein>
    <recommendedName>
        <fullName evidence="1">PDZ domain-containing protein</fullName>
    </recommendedName>
</protein>
<dbReference type="Pfam" id="PF17820">
    <property type="entry name" value="PDZ_6"/>
    <property type="match status" value="1"/>
</dbReference>
<evidence type="ECO:0000313" key="3">
    <source>
        <dbReference type="Proteomes" id="UP000322791"/>
    </source>
</evidence>
<accession>A0A5D6VE44</accession>
<dbReference type="InterPro" id="IPR021109">
    <property type="entry name" value="Peptidase_aspartic_dom_sf"/>
</dbReference>
<dbReference type="Gene3D" id="2.40.70.10">
    <property type="entry name" value="Acid Proteases"/>
    <property type="match status" value="2"/>
</dbReference>
<gene>
    <name evidence="2" type="ORF">FY528_00370</name>
</gene>
<proteinExistence type="predicted"/>
<dbReference type="SUPFAM" id="SSF50630">
    <property type="entry name" value="Acid proteases"/>
    <property type="match status" value="1"/>
</dbReference>
<dbReference type="SUPFAM" id="SSF50156">
    <property type="entry name" value="PDZ domain-like"/>
    <property type="match status" value="1"/>
</dbReference>
<sequence>MFTCWLLRPLFWQVWLSRLLACVLLSGVLTVPVVGQQANLFKLVNPRARHVIVPFEMQRNLMIVKVRLNGKGPFNFMLDTGVGVSLLTDPGLQAELGLKVGQRFRVVGVGEEAALEAYISNDVRAELDGIVAPSMSLMVLSDDVLDLSSYVGMPIHGILGSDIFHSLIVEVRPTESRLIAYEPTRYRAPRSRRWAMLPLSMEGSKSYVTTAVTFADSLQLPLKLVLDTGAGHALSVETGSDARLQLPAQRLRSQLGRGLSGFINGYLGRVQTLELGRYRIANMLTSFPDNAEVHQRTNSERNGNLGFELLKRFTVVIDYPHNRLLLKPNELFKDPFEHDMCGLELLATGEDYRNYIVLKVQPNSPAAQAKLVPGDQLVSINLLPASVFSLTQISRMLHSSDGRQLLLVVRRPDGELYTATIRLKRQI</sequence>
<evidence type="ECO:0000313" key="2">
    <source>
        <dbReference type="EMBL" id="TYZ14223.1"/>
    </source>
</evidence>